<keyword evidence="5 10" id="KW-0547">Nucleotide-binding</keyword>
<dbReference type="InterPro" id="IPR012340">
    <property type="entry name" value="NA-bd_OB-fold"/>
</dbReference>
<dbReference type="NCBIfam" id="TIGR00157">
    <property type="entry name" value="ribosome small subunit-dependent GTPase A"/>
    <property type="match status" value="1"/>
</dbReference>
<keyword evidence="8 10" id="KW-0694">RNA-binding</keyword>
<dbReference type="Pfam" id="PF16745">
    <property type="entry name" value="RsgA_N"/>
    <property type="match status" value="1"/>
</dbReference>
<dbReference type="GO" id="GO:0019843">
    <property type="term" value="F:rRNA binding"/>
    <property type="evidence" value="ECO:0007669"/>
    <property type="project" value="UniProtKB-KW"/>
</dbReference>
<comment type="similarity">
    <text evidence="10">Belongs to the TRAFAC class YlqF/YawG GTPase family. RsgA subfamily.</text>
</comment>
<dbReference type="GO" id="GO:0005737">
    <property type="term" value="C:cytoplasm"/>
    <property type="evidence" value="ECO:0007669"/>
    <property type="project" value="UniProtKB-SubCell"/>
</dbReference>
<dbReference type="CDD" id="cd01854">
    <property type="entry name" value="YjeQ_EngC"/>
    <property type="match status" value="1"/>
</dbReference>
<dbReference type="GO" id="GO:0005525">
    <property type="term" value="F:GTP binding"/>
    <property type="evidence" value="ECO:0007669"/>
    <property type="project" value="UniProtKB-UniRule"/>
</dbReference>
<evidence type="ECO:0000259" key="11">
    <source>
        <dbReference type="PROSITE" id="PS50936"/>
    </source>
</evidence>
<feature type="binding site" evidence="10">
    <location>
        <position position="272"/>
    </location>
    <ligand>
        <name>Zn(2+)</name>
        <dbReference type="ChEBI" id="CHEBI:29105"/>
    </ligand>
</feature>
<keyword evidence="3 10" id="KW-0479">Metal-binding</keyword>
<keyword evidence="1 10" id="KW-0963">Cytoplasm</keyword>
<feature type="binding site" evidence="10">
    <location>
        <begin position="139"/>
        <end position="142"/>
    </location>
    <ligand>
        <name>GTP</name>
        <dbReference type="ChEBI" id="CHEBI:37565"/>
    </ligand>
</feature>
<evidence type="ECO:0000256" key="6">
    <source>
        <dbReference type="ARBA" id="ARBA00022801"/>
    </source>
</evidence>
<dbReference type="Proteomes" id="UP001221302">
    <property type="component" value="Unassembled WGS sequence"/>
</dbReference>
<evidence type="ECO:0000256" key="1">
    <source>
        <dbReference type="ARBA" id="ARBA00022490"/>
    </source>
</evidence>
<keyword evidence="4 10" id="KW-0699">rRNA-binding</keyword>
<evidence type="ECO:0000256" key="8">
    <source>
        <dbReference type="ARBA" id="ARBA00022884"/>
    </source>
</evidence>
<dbReference type="Pfam" id="PF03193">
    <property type="entry name" value="RsgA_GTPase"/>
    <property type="match status" value="1"/>
</dbReference>
<evidence type="ECO:0000256" key="10">
    <source>
        <dbReference type="HAMAP-Rule" id="MF_01820"/>
    </source>
</evidence>
<dbReference type="PROSITE" id="PS50936">
    <property type="entry name" value="ENGC_GTPASE"/>
    <property type="match status" value="1"/>
</dbReference>
<evidence type="ECO:0000256" key="2">
    <source>
        <dbReference type="ARBA" id="ARBA00022517"/>
    </source>
</evidence>
<dbReference type="EC" id="3.6.1.-" evidence="10"/>
<feature type="domain" description="CP-type G" evidence="12">
    <location>
        <begin position="90"/>
        <end position="248"/>
    </location>
</feature>
<evidence type="ECO:0000256" key="3">
    <source>
        <dbReference type="ARBA" id="ARBA00022723"/>
    </source>
</evidence>
<gene>
    <name evidence="10 13" type="primary">rsgA</name>
    <name evidence="13" type="ORF">P0M35_06680</name>
</gene>
<dbReference type="HAMAP" id="MF_01820">
    <property type="entry name" value="GTPase_RsgA"/>
    <property type="match status" value="1"/>
</dbReference>
<keyword evidence="6 10" id="KW-0378">Hydrolase</keyword>
<dbReference type="InterPro" id="IPR031944">
    <property type="entry name" value="RsgA_N"/>
</dbReference>
<dbReference type="InterPro" id="IPR010914">
    <property type="entry name" value="RsgA_GTPase_dom"/>
</dbReference>
<evidence type="ECO:0000313" key="13">
    <source>
        <dbReference type="EMBL" id="MDF1611829.1"/>
    </source>
</evidence>
<evidence type="ECO:0000256" key="9">
    <source>
        <dbReference type="ARBA" id="ARBA00023134"/>
    </source>
</evidence>
<dbReference type="Gene3D" id="1.10.40.50">
    <property type="entry name" value="Probable gtpase engc, domain 3"/>
    <property type="match status" value="1"/>
</dbReference>
<dbReference type="GO" id="GO:0003924">
    <property type="term" value="F:GTPase activity"/>
    <property type="evidence" value="ECO:0007669"/>
    <property type="project" value="UniProtKB-UniRule"/>
</dbReference>
<evidence type="ECO:0000256" key="5">
    <source>
        <dbReference type="ARBA" id="ARBA00022741"/>
    </source>
</evidence>
<comment type="cofactor">
    <cofactor evidence="10">
        <name>Zn(2+)</name>
        <dbReference type="ChEBI" id="CHEBI:29105"/>
    </cofactor>
    <text evidence="10">Binds 1 zinc ion per subunit.</text>
</comment>
<dbReference type="InterPro" id="IPR004881">
    <property type="entry name" value="Ribosome_biogen_GTPase_RsgA"/>
</dbReference>
<comment type="subcellular location">
    <subcellularLocation>
        <location evidence="10">Cytoplasm</location>
    </subcellularLocation>
</comment>
<dbReference type="InterPro" id="IPR027417">
    <property type="entry name" value="P-loop_NTPase"/>
</dbReference>
<feature type="domain" description="EngC GTPase" evidence="11">
    <location>
        <begin position="99"/>
        <end position="246"/>
    </location>
</feature>
<keyword evidence="14" id="KW-1185">Reference proteome</keyword>
<dbReference type="Gene3D" id="2.40.50.140">
    <property type="entry name" value="Nucleic acid-binding proteins"/>
    <property type="match status" value="1"/>
</dbReference>
<dbReference type="GO" id="GO:0046872">
    <property type="term" value="F:metal ion binding"/>
    <property type="evidence" value="ECO:0007669"/>
    <property type="project" value="UniProtKB-KW"/>
</dbReference>
<comment type="function">
    <text evidence="10">One of several proteins that assist in the late maturation steps of the functional core of the 30S ribosomal subunit. Helps release RbfA from mature subunits. May play a role in the assembly of ribosomal proteins into the subunit. Circularly permuted GTPase that catalyzes slow GTP hydrolysis, GTPase activity is stimulated by the 30S ribosomal subunit.</text>
</comment>
<dbReference type="SUPFAM" id="SSF50249">
    <property type="entry name" value="Nucleic acid-binding proteins"/>
    <property type="match status" value="1"/>
</dbReference>
<keyword evidence="2 10" id="KW-0690">Ribosome biogenesis</keyword>
<keyword evidence="7 10" id="KW-0862">Zinc</keyword>
<evidence type="ECO:0000256" key="7">
    <source>
        <dbReference type="ARBA" id="ARBA00022833"/>
    </source>
</evidence>
<dbReference type="GO" id="GO:0042274">
    <property type="term" value="P:ribosomal small subunit biogenesis"/>
    <property type="evidence" value="ECO:0007669"/>
    <property type="project" value="UniProtKB-UniRule"/>
</dbReference>
<protein>
    <recommendedName>
        <fullName evidence="10">Small ribosomal subunit biogenesis GTPase RsgA</fullName>
        <ecNumber evidence="10">3.6.1.-</ecNumber>
    </recommendedName>
</protein>
<sequence length="317" mass="36383">MKGLVYKIESKDYYILDENKNSIRCSLRGKFQKEFNLKKNKLFEVDLVVVGDFVEFTLNHDGSGVIESIYERKNFISRKAPRIKGASFRGERLEQKIASNVDNIIIVSSTQNPQFNNKTIDRFLVIGESSNVNCVIVINKIDLDKENNFKSFSDLYKKIGYSVIETSVNEKIGIQELKNILSNKINLIWGQSGVGKSSLLNAMFPILNLKIGDVSQKTSKGKHTTVTSILKKIENETYVIDTPGVREIEPYGITKEDLGHYFIEFKDFINECKFNTCTHFHEPDCAVRKAVEENRISLERYKSYLNILETIEDDMNF</sequence>
<evidence type="ECO:0000313" key="14">
    <source>
        <dbReference type="Proteomes" id="UP001221302"/>
    </source>
</evidence>
<keyword evidence="9 10" id="KW-0342">GTP-binding</keyword>
<evidence type="ECO:0000259" key="12">
    <source>
        <dbReference type="PROSITE" id="PS51721"/>
    </source>
</evidence>
<dbReference type="Gene3D" id="3.40.50.300">
    <property type="entry name" value="P-loop containing nucleotide triphosphate hydrolases"/>
    <property type="match status" value="1"/>
</dbReference>
<proteinExistence type="inferred from homology"/>
<feature type="binding site" evidence="10">
    <location>
        <position position="279"/>
    </location>
    <ligand>
        <name>Zn(2+)</name>
        <dbReference type="ChEBI" id="CHEBI:29105"/>
    </ligand>
</feature>
<dbReference type="SUPFAM" id="SSF52540">
    <property type="entry name" value="P-loop containing nucleoside triphosphate hydrolases"/>
    <property type="match status" value="1"/>
</dbReference>
<organism evidence="13 14">
    <name type="scientific">Stygiobacter electus</name>
    <dbReference type="NCBI Taxonomy" id="3032292"/>
    <lineage>
        <taxon>Bacteria</taxon>
        <taxon>Pseudomonadati</taxon>
        <taxon>Ignavibacteriota</taxon>
        <taxon>Ignavibacteria</taxon>
        <taxon>Ignavibacteriales</taxon>
        <taxon>Melioribacteraceae</taxon>
        <taxon>Stygiobacter</taxon>
    </lineage>
</organism>
<feature type="binding site" evidence="10">
    <location>
        <position position="277"/>
    </location>
    <ligand>
        <name>Zn(2+)</name>
        <dbReference type="ChEBI" id="CHEBI:29105"/>
    </ligand>
</feature>
<evidence type="ECO:0000256" key="4">
    <source>
        <dbReference type="ARBA" id="ARBA00022730"/>
    </source>
</evidence>
<feature type="binding site" evidence="10">
    <location>
        <begin position="190"/>
        <end position="198"/>
    </location>
    <ligand>
        <name>GTP</name>
        <dbReference type="ChEBI" id="CHEBI:37565"/>
    </ligand>
</feature>
<dbReference type="RefSeq" id="WP_321535655.1">
    <property type="nucleotide sequence ID" value="NZ_JARGDL010000007.1"/>
</dbReference>
<dbReference type="PANTHER" id="PTHR32120:SF11">
    <property type="entry name" value="SMALL RIBOSOMAL SUBUNIT BIOGENESIS GTPASE RSGA 1, MITOCHONDRIAL-RELATED"/>
    <property type="match status" value="1"/>
</dbReference>
<dbReference type="PANTHER" id="PTHR32120">
    <property type="entry name" value="SMALL RIBOSOMAL SUBUNIT BIOGENESIS GTPASE RSGA"/>
    <property type="match status" value="1"/>
</dbReference>
<comment type="subunit">
    <text evidence="10">Monomer. Associates with 30S ribosomal subunit, binds 16S rRNA.</text>
</comment>
<dbReference type="AlphaFoldDB" id="A0AAE3P0H1"/>
<accession>A0AAE3P0H1</accession>
<feature type="binding site" evidence="10">
    <location>
        <position position="285"/>
    </location>
    <ligand>
        <name>Zn(2+)</name>
        <dbReference type="ChEBI" id="CHEBI:29105"/>
    </ligand>
</feature>
<dbReference type="InterPro" id="IPR030378">
    <property type="entry name" value="G_CP_dom"/>
</dbReference>
<name>A0AAE3P0H1_9BACT</name>
<comment type="caution">
    <text evidence="13">The sequence shown here is derived from an EMBL/GenBank/DDBJ whole genome shotgun (WGS) entry which is preliminary data.</text>
</comment>
<dbReference type="EMBL" id="JARGDL010000007">
    <property type="protein sequence ID" value="MDF1611829.1"/>
    <property type="molecule type" value="Genomic_DNA"/>
</dbReference>
<reference evidence="13" key="1">
    <citation type="submission" date="2023-03" db="EMBL/GenBank/DDBJ databases">
        <title>Stygiobacter electus gen. nov., sp. nov., facultatively anaerobic thermotolerant bacterium of the class Ignavibacteria from a well of Yessentuki mineral water deposit.</title>
        <authorList>
            <person name="Podosokorskaya O.A."/>
            <person name="Elcheninov A.G."/>
            <person name="Petrova N.F."/>
            <person name="Zavarzina D.G."/>
            <person name="Kublanov I.V."/>
            <person name="Merkel A.Y."/>
        </authorList>
    </citation>
    <scope>NUCLEOTIDE SEQUENCE</scope>
    <source>
        <strain evidence="13">09-Me</strain>
    </source>
</reference>
<dbReference type="PROSITE" id="PS51721">
    <property type="entry name" value="G_CP"/>
    <property type="match status" value="1"/>
</dbReference>
<dbReference type="CDD" id="cd04466">
    <property type="entry name" value="S1_YloQ_GTPase"/>
    <property type="match status" value="1"/>
</dbReference>